<keyword evidence="12" id="KW-1185">Reference proteome</keyword>
<dbReference type="CDD" id="cd13143">
    <property type="entry name" value="MATE_MepA_like"/>
    <property type="match status" value="1"/>
</dbReference>
<dbReference type="AlphaFoldDB" id="A0A949K1K8"/>
<feature type="transmembrane region" description="Helical" evidence="10">
    <location>
        <begin position="207"/>
        <end position="231"/>
    </location>
</feature>
<feature type="transmembrane region" description="Helical" evidence="10">
    <location>
        <begin position="332"/>
        <end position="356"/>
    </location>
</feature>
<feature type="transmembrane region" description="Helical" evidence="10">
    <location>
        <begin position="285"/>
        <end position="311"/>
    </location>
</feature>
<feature type="transmembrane region" description="Helical" evidence="10">
    <location>
        <begin position="431"/>
        <end position="450"/>
    </location>
</feature>
<evidence type="ECO:0000256" key="5">
    <source>
        <dbReference type="ARBA" id="ARBA00022475"/>
    </source>
</evidence>
<reference evidence="11" key="1">
    <citation type="submission" date="2021-06" db="EMBL/GenBank/DDBJ databases">
        <title>Description of novel taxa of the family Lachnospiraceae.</title>
        <authorList>
            <person name="Chaplin A.V."/>
            <person name="Sokolova S.R."/>
            <person name="Pikina A.P."/>
            <person name="Korzhanova M."/>
            <person name="Belova V."/>
            <person name="Korostin D."/>
            <person name="Efimov B.A."/>
        </authorList>
    </citation>
    <scope>NUCLEOTIDE SEQUENCE</scope>
    <source>
        <strain evidence="11">ASD5720</strain>
    </source>
</reference>
<dbReference type="GO" id="GO:0015297">
    <property type="term" value="F:antiporter activity"/>
    <property type="evidence" value="ECO:0007669"/>
    <property type="project" value="InterPro"/>
</dbReference>
<dbReference type="GO" id="GO:0005886">
    <property type="term" value="C:plasma membrane"/>
    <property type="evidence" value="ECO:0007669"/>
    <property type="project" value="UniProtKB-SubCell"/>
</dbReference>
<keyword evidence="6 10" id="KW-0812">Transmembrane</keyword>
<dbReference type="RefSeq" id="WP_238722117.1">
    <property type="nucleotide sequence ID" value="NZ_JAHQCW010000023.1"/>
</dbReference>
<evidence type="ECO:0000313" key="12">
    <source>
        <dbReference type="Proteomes" id="UP000712157"/>
    </source>
</evidence>
<dbReference type="PANTHER" id="PTHR43823">
    <property type="entry name" value="SPORULATION PROTEIN YKVU"/>
    <property type="match status" value="1"/>
</dbReference>
<dbReference type="InterPro" id="IPR051327">
    <property type="entry name" value="MATE_MepA_subfamily"/>
</dbReference>
<evidence type="ECO:0000256" key="2">
    <source>
        <dbReference type="ARBA" id="ARBA00008417"/>
    </source>
</evidence>
<evidence type="ECO:0000256" key="1">
    <source>
        <dbReference type="ARBA" id="ARBA00004651"/>
    </source>
</evidence>
<accession>A0A949K1K8</accession>
<keyword evidence="4" id="KW-0813">Transport</keyword>
<feature type="transmembrane region" description="Helical" evidence="10">
    <location>
        <begin position="30"/>
        <end position="49"/>
    </location>
</feature>
<feature type="transmembrane region" description="Helical" evidence="10">
    <location>
        <begin position="376"/>
        <end position="397"/>
    </location>
</feature>
<dbReference type="GO" id="GO:0046677">
    <property type="term" value="P:response to antibiotic"/>
    <property type="evidence" value="ECO:0007669"/>
    <property type="project" value="UniProtKB-KW"/>
</dbReference>
<dbReference type="GO" id="GO:0042910">
    <property type="term" value="F:xenobiotic transmembrane transporter activity"/>
    <property type="evidence" value="ECO:0007669"/>
    <property type="project" value="InterPro"/>
</dbReference>
<evidence type="ECO:0000256" key="6">
    <source>
        <dbReference type="ARBA" id="ARBA00022692"/>
    </source>
</evidence>
<evidence type="ECO:0000256" key="4">
    <source>
        <dbReference type="ARBA" id="ARBA00022448"/>
    </source>
</evidence>
<gene>
    <name evidence="11" type="ORF">KTH89_13985</name>
</gene>
<dbReference type="PANTHER" id="PTHR43823:SF3">
    <property type="entry name" value="MULTIDRUG EXPORT PROTEIN MEPA"/>
    <property type="match status" value="1"/>
</dbReference>
<dbReference type="PIRSF" id="PIRSF006603">
    <property type="entry name" value="DinF"/>
    <property type="match status" value="1"/>
</dbReference>
<dbReference type="InterPro" id="IPR048279">
    <property type="entry name" value="MdtK-like"/>
</dbReference>
<feature type="transmembrane region" description="Helical" evidence="10">
    <location>
        <begin position="404"/>
        <end position="425"/>
    </location>
</feature>
<feature type="transmembrane region" description="Helical" evidence="10">
    <location>
        <begin position="110"/>
        <end position="132"/>
    </location>
</feature>
<proteinExistence type="inferred from homology"/>
<dbReference type="EMBL" id="JAHQCW010000023">
    <property type="protein sequence ID" value="MBU9737652.1"/>
    <property type="molecule type" value="Genomic_DNA"/>
</dbReference>
<dbReference type="InterPro" id="IPR045070">
    <property type="entry name" value="MATE_MepA-like"/>
</dbReference>
<comment type="similarity">
    <text evidence="2">Belongs to the multi antimicrobial extrusion (MATE) (TC 2.A.66.1) family. MepA subfamily.</text>
</comment>
<keyword evidence="9" id="KW-0046">Antibiotic resistance</keyword>
<protein>
    <recommendedName>
        <fullName evidence="3">Multidrug export protein MepA</fullName>
    </recommendedName>
</protein>
<keyword evidence="8 10" id="KW-0472">Membrane</keyword>
<name>A0A949K1K8_9FIRM</name>
<dbReference type="Proteomes" id="UP000712157">
    <property type="component" value="Unassembled WGS sequence"/>
</dbReference>
<feature type="transmembrane region" description="Helical" evidence="10">
    <location>
        <begin position="152"/>
        <end position="174"/>
    </location>
</feature>
<evidence type="ECO:0000313" key="11">
    <source>
        <dbReference type="EMBL" id="MBU9737652.1"/>
    </source>
</evidence>
<comment type="subcellular location">
    <subcellularLocation>
        <location evidence="1">Cell membrane</location>
        <topology evidence="1">Multi-pass membrane protein</topology>
    </subcellularLocation>
</comment>
<organism evidence="11 12">
    <name type="scientific">Diplocloster agilis</name>
    <dbReference type="NCBI Taxonomy" id="2850323"/>
    <lineage>
        <taxon>Bacteria</taxon>
        <taxon>Bacillati</taxon>
        <taxon>Bacillota</taxon>
        <taxon>Clostridia</taxon>
        <taxon>Lachnospirales</taxon>
        <taxon>Lachnospiraceae</taxon>
        <taxon>Diplocloster</taxon>
    </lineage>
</organism>
<evidence type="ECO:0000256" key="9">
    <source>
        <dbReference type="ARBA" id="ARBA00023251"/>
    </source>
</evidence>
<evidence type="ECO:0000256" key="3">
    <source>
        <dbReference type="ARBA" id="ARBA00022106"/>
    </source>
</evidence>
<feature type="transmembrane region" description="Helical" evidence="10">
    <location>
        <begin position="181"/>
        <end position="201"/>
    </location>
</feature>
<evidence type="ECO:0000256" key="7">
    <source>
        <dbReference type="ARBA" id="ARBA00022989"/>
    </source>
</evidence>
<dbReference type="Pfam" id="PF01554">
    <property type="entry name" value="MatE"/>
    <property type="match status" value="2"/>
</dbReference>
<dbReference type="InterPro" id="IPR002528">
    <property type="entry name" value="MATE_fam"/>
</dbReference>
<feature type="transmembrane region" description="Helical" evidence="10">
    <location>
        <begin position="69"/>
        <end position="89"/>
    </location>
</feature>
<evidence type="ECO:0000256" key="10">
    <source>
        <dbReference type="SAM" id="Phobius"/>
    </source>
</evidence>
<keyword evidence="5" id="KW-1003">Cell membrane</keyword>
<sequence>MRKKTISIEKVTPAKEQSQKLRLAQDFHPLSLLQFVAPSIVMMLLMGFYTIGDTAMVSRFIHTNALSAVNIVCPVVNLIVGLGTMVATGGSAIIARKMGSGNEKEACRNLTLLILTGILLGILLAVVGIFFLDQIIRGLGASRLLYPYCKDYLFVLLLFTPASMLQVLFQTLLITAGHPGYGMLLSVSAGIANLLLDYLFMVPLDMGIAGSALGTGIGYLLPAGFGLVFFIRTKGTLRFCRPLWDFGVIRESCLNGSSEMVSQAASAVTTFLFNRVMMKHLGENGVAAITILIYSQFLLTTLYIGFSMGAAPIISYNYGSGNRPRLRKVLRLCLAFLAVASVLLFVFSLTCASGLVGIFCPRESDVYKIALDGFSIFSFSFLLCGFNIFTSAVFTALSNGKTSALLSFLRTFGFITAGLIVLPWFLGIPGVWLAVPLAEAATLVIALICLSKEKAFLLFTSG</sequence>
<evidence type="ECO:0000256" key="8">
    <source>
        <dbReference type="ARBA" id="ARBA00023136"/>
    </source>
</evidence>
<keyword evidence="7 10" id="KW-1133">Transmembrane helix</keyword>
<comment type="caution">
    <text evidence="11">The sequence shown here is derived from an EMBL/GenBank/DDBJ whole genome shotgun (WGS) entry which is preliminary data.</text>
</comment>